<dbReference type="Proteomes" id="UP000297716">
    <property type="component" value="Unassembled WGS sequence"/>
</dbReference>
<sequence>MDSRPDPSRLLLVRSAKLQVAWNLTDLAKAVGIEPWQVEARASLADLVYGLEEAEYLPNIIMSQLLTYSWDSHDVDPTKVIEGMEPLWDSLAGDIWRMPSTFEVEKISSFSECLMWWMYYISVETGEAIPPPLFPETQAHRDAFAYVLFLLMWLRDGPAPEIVSRLYLGALAQVELDTETRRQLKPLE</sequence>
<dbReference type="EMBL" id="SKBN01000174">
    <property type="protein sequence ID" value="TGJ81328.1"/>
    <property type="molecule type" value="Genomic_DNA"/>
</dbReference>
<gene>
    <name evidence="1" type="ORF">E0Z10_g7447</name>
</gene>
<dbReference type="AlphaFoldDB" id="A0A4Z0YMN6"/>
<dbReference type="OrthoDB" id="4748559at2759"/>
<name>A0A4Z0YMN6_9PEZI</name>
<reference evidence="1 2" key="1">
    <citation type="submission" date="2019-03" db="EMBL/GenBank/DDBJ databases">
        <title>Draft genome sequence of Xylaria hypoxylon DSM 108379, a ubiquitous saprotrophic-parasitic fungi on hardwood.</title>
        <authorList>
            <person name="Buettner E."/>
            <person name="Leonhardt S."/>
            <person name="Gebauer A.M."/>
            <person name="Liers C."/>
            <person name="Hofrichter M."/>
            <person name="Kellner H."/>
        </authorList>
    </citation>
    <scope>NUCLEOTIDE SEQUENCE [LARGE SCALE GENOMIC DNA]</scope>
    <source>
        <strain evidence="1 2">DSM 108379</strain>
    </source>
</reference>
<evidence type="ECO:0000313" key="2">
    <source>
        <dbReference type="Proteomes" id="UP000297716"/>
    </source>
</evidence>
<protein>
    <submittedName>
        <fullName evidence="1">Uncharacterized protein</fullName>
    </submittedName>
</protein>
<keyword evidence="2" id="KW-1185">Reference proteome</keyword>
<organism evidence="1 2">
    <name type="scientific">Xylaria hypoxylon</name>
    <dbReference type="NCBI Taxonomy" id="37992"/>
    <lineage>
        <taxon>Eukaryota</taxon>
        <taxon>Fungi</taxon>
        <taxon>Dikarya</taxon>
        <taxon>Ascomycota</taxon>
        <taxon>Pezizomycotina</taxon>
        <taxon>Sordariomycetes</taxon>
        <taxon>Xylariomycetidae</taxon>
        <taxon>Xylariales</taxon>
        <taxon>Xylariaceae</taxon>
        <taxon>Xylaria</taxon>
    </lineage>
</organism>
<comment type="caution">
    <text evidence="1">The sequence shown here is derived from an EMBL/GenBank/DDBJ whole genome shotgun (WGS) entry which is preliminary data.</text>
</comment>
<accession>A0A4Z0YMN6</accession>
<proteinExistence type="predicted"/>
<evidence type="ECO:0000313" key="1">
    <source>
        <dbReference type="EMBL" id="TGJ81328.1"/>
    </source>
</evidence>